<dbReference type="InterPro" id="IPR001633">
    <property type="entry name" value="EAL_dom"/>
</dbReference>
<feature type="transmembrane region" description="Helical" evidence="1">
    <location>
        <begin position="290"/>
        <end position="311"/>
    </location>
</feature>
<organism evidence="7 8">
    <name type="scientific">Phormidium tenue NIES-30</name>
    <dbReference type="NCBI Taxonomy" id="549789"/>
    <lineage>
        <taxon>Bacteria</taxon>
        <taxon>Bacillati</taxon>
        <taxon>Cyanobacteriota</taxon>
        <taxon>Cyanophyceae</taxon>
        <taxon>Oscillatoriophycideae</taxon>
        <taxon>Oscillatoriales</taxon>
        <taxon>Oscillatoriaceae</taxon>
        <taxon>Phormidium</taxon>
    </lineage>
</organism>
<dbReference type="CDD" id="cd01948">
    <property type="entry name" value="EAL"/>
    <property type="match status" value="1"/>
</dbReference>
<dbReference type="SMART" id="SM00267">
    <property type="entry name" value="GGDEF"/>
    <property type="match status" value="1"/>
</dbReference>
<dbReference type="PROSITE" id="PS50113">
    <property type="entry name" value="PAC"/>
    <property type="match status" value="1"/>
</dbReference>
<keyword evidence="1" id="KW-0812">Transmembrane</keyword>
<dbReference type="Pfam" id="PF08448">
    <property type="entry name" value="PAS_4"/>
    <property type="match status" value="1"/>
</dbReference>
<dbReference type="Gene3D" id="3.30.70.270">
    <property type="match status" value="1"/>
</dbReference>
<dbReference type="STRING" id="549789.NIES30_07295"/>
<evidence type="ECO:0000259" key="6">
    <source>
        <dbReference type="PROSITE" id="PS50887"/>
    </source>
</evidence>
<dbReference type="Pfam" id="PF00990">
    <property type="entry name" value="GGDEF"/>
    <property type="match status" value="1"/>
</dbReference>
<dbReference type="SUPFAM" id="SSF55785">
    <property type="entry name" value="PYP-like sensor domain (PAS domain)"/>
    <property type="match status" value="1"/>
</dbReference>
<evidence type="ECO:0000313" key="7">
    <source>
        <dbReference type="EMBL" id="OKH49629.1"/>
    </source>
</evidence>
<dbReference type="GO" id="GO:0007165">
    <property type="term" value="P:signal transduction"/>
    <property type="evidence" value="ECO:0007669"/>
    <property type="project" value="InterPro"/>
</dbReference>
<proteinExistence type="predicted"/>
<dbReference type="InterPro" id="IPR029787">
    <property type="entry name" value="Nucleotide_cyclase"/>
</dbReference>
<evidence type="ECO:0000313" key="8">
    <source>
        <dbReference type="Proteomes" id="UP000185557"/>
    </source>
</evidence>
<dbReference type="CDD" id="cd06225">
    <property type="entry name" value="HAMP"/>
    <property type="match status" value="1"/>
</dbReference>
<dbReference type="NCBIfam" id="TIGR00229">
    <property type="entry name" value="sensory_box"/>
    <property type="match status" value="1"/>
</dbReference>
<dbReference type="PROSITE" id="PS50883">
    <property type="entry name" value="EAL"/>
    <property type="match status" value="1"/>
</dbReference>
<keyword evidence="8" id="KW-1185">Reference proteome</keyword>
<dbReference type="EMBL" id="MRCG01000003">
    <property type="protein sequence ID" value="OKH49629.1"/>
    <property type="molecule type" value="Genomic_DNA"/>
</dbReference>
<evidence type="ECO:0000259" key="2">
    <source>
        <dbReference type="PROSITE" id="PS50112"/>
    </source>
</evidence>
<dbReference type="CDD" id="cd00130">
    <property type="entry name" value="PAS"/>
    <property type="match status" value="1"/>
</dbReference>
<dbReference type="PROSITE" id="PS50887">
    <property type="entry name" value="GGDEF"/>
    <property type="match status" value="1"/>
</dbReference>
<dbReference type="InterPro" id="IPR003660">
    <property type="entry name" value="HAMP_dom"/>
</dbReference>
<dbReference type="SUPFAM" id="SSF158472">
    <property type="entry name" value="HAMP domain-like"/>
    <property type="match status" value="1"/>
</dbReference>
<dbReference type="AlphaFoldDB" id="A0A1U7J8H9"/>
<dbReference type="PANTHER" id="PTHR44757">
    <property type="entry name" value="DIGUANYLATE CYCLASE DGCP"/>
    <property type="match status" value="1"/>
</dbReference>
<keyword evidence="1" id="KW-1133">Transmembrane helix</keyword>
<dbReference type="InterPro" id="IPR000700">
    <property type="entry name" value="PAS-assoc_C"/>
</dbReference>
<dbReference type="FunFam" id="3.20.20.450:FF:000001">
    <property type="entry name" value="Cyclic di-GMP phosphodiesterase yahA"/>
    <property type="match status" value="1"/>
</dbReference>
<dbReference type="Gene3D" id="3.20.20.450">
    <property type="entry name" value="EAL domain"/>
    <property type="match status" value="1"/>
</dbReference>
<dbReference type="SMART" id="SM00091">
    <property type="entry name" value="PAS"/>
    <property type="match status" value="1"/>
</dbReference>
<dbReference type="RefSeq" id="WP_073607737.1">
    <property type="nucleotide sequence ID" value="NZ_MRCG01000003.1"/>
</dbReference>
<feature type="domain" description="PAC" evidence="3">
    <location>
        <begin position="478"/>
        <end position="534"/>
    </location>
</feature>
<dbReference type="PROSITE" id="PS50885">
    <property type="entry name" value="HAMP"/>
    <property type="match status" value="1"/>
</dbReference>
<dbReference type="SUPFAM" id="SSF55073">
    <property type="entry name" value="Nucleotide cyclase"/>
    <property type="match status" value="1"/>
</dbReference>
<dbReference type="OrthoDB" id="425396at2"/>
<dbReference type="InterPro" id="IPR043128">
    <property type="entry name" value="Rev_trsase/Diguanyl_cyclase"/>
</dbReference>
<dbReference type="PANTHER" id="PTHR44757:SF2">
    <property type="entry name" value="BIOFILM ARCHITECTURE MAINTENANCE PROTEIN MBAA"/>
    <property type="match status" value="1"/>
</dbReference>
<name>A0A1U7J8H9_9CYAN</name>
<evidence type="ECO:0000256" key="1">
    <source>
        <dbReference type="SAM" id="Phobius"/>
    </source>
</evidence>
<dbReference type="Gene3D" id="6.10.340.10">
    <property type="match status" value="1"/>
</dbReference>
<dbReference type="InterPro" id="IPR013656">
    <property type="entry name" value="PAS_4"/>
</dbReference>
<feature type="domain" description="HAMP" evidence="5">
    <location>
        <begin position="312"/>
        <end position="364"/>
    </location>
</feature>
<feature type="domain" description="PAS" evidence="2">
    <location>
        <begin position="401"/>
        <end position="446"/>
    </location>
</feature>
<dbReference type="SMART" id="SM00304">
    <property type="entry name" value="HAMP"/>
    <property type="match status" value="1"/>
</dbReference>
<dbReference type="InterPro" id="IPR035965">
    <property type="entry name" value="PAS-like_dom_sf"/>
</dbReference>
<feature type="domain" description="EAL" evidence="4">
    <location>
        <begin position="710"/>
        <end position="966"/>
    </location>
</feature>
<dbReference type="NCBIfam" id="TIGR00254">
    <property type="entry name" value="GGDEF"/>
    <property type="match status" value="1"/>
</dbReference>
<sequence>MRGRLRWFKTIRAQLMLGFGIILLLHGLSAAIGYGSLQRLRSRSQATLDNAAQLRERSLELKTNFLLARQAEEAYFDTWQGGDVSAKAQGHVQTNHTYMAQARQNLADLRELEAQNPELAEEFALLDSLFNNYEAAFDTTTRRIAEDSLNHEVHQQLEDLLAALPDSQRPEIATLHRLVWQLMADQQTYLNTQDLAYLDALQSGLDQLKATLEQLPAGALDPEAQALMQTYSLSLNALLFLDQQVQVNRIIAANINRDINEIIQTISERSSTRAAAARLELANTANQSSAALLATALTALALAIGASVVLGRRIMTPLTLMAIAAQRIAQQDLSQPLKLTGDNEFTAVAQAFNHMVNQLRQTLDTLEQRVEGRTTALATANQSLQKQTYSLKIALQKLRHSEANYRLLVDHLHAGVIVHAPDTTIVMCNQMAVQLLGLPMEDMVGQRTDNPPWAIVDETGLALAPEHYPVTQVLASQRPLQNRVLGICSTQAQDCTWVLVNAFPTFDEAQRLTQVVVTFIDISDRKLAEEELRHQALHDALTGLPNRALFTERLEQVMQRFKRHPDQLFAVLFIDLDRFKVINDSLGHLVGDELLVQIAHILQRHVRVSDTVARLGGDEFVILLEQITSLNEAIHVVERIQADIKAPFQLMGRTVFTSASLGIALASPDYERGEDMLRDADNAMYRAKGGGQASGYEIFNPAMHASAIALFELETQLRQALEHQDFVLYYQPIVSLRDRQLLGFEALVRWVHPQRGLISPGEFIPLAEETGLIIPLSKWIFETACRQMADWCDRFPLVRGLKMNVNVAAAQFERPEFFEQIKAVLARTALPATNFGLEVTESLLLLNVKGVLSTLSNLQEQGVDIKIDDFGTGYSSLSYLKRFPINTLKIDQSFVENIDVDHDDVSIVKAIIQIAKSLGMTVIAEGVETEFQTRRLEQLGCDAIQGYWIAPPLPPDQVEAFIQQPRHRPA</sequence>
<dbReference type="GO" id="GO:0016020">
    <property type="term" value="C:membrane"/>
    <property type="evidence" value="ECO:0007669"/>
    <property type="project" value="InterPro"/>
</dbReference>
<dbReference type="SUPFAM" id="SSF141868">
    <property type="entry name" value="EAL domain-like"/>
    <property type="match status" value="1"/>
</dbReference>
<dbReference type="PROSITE" id="PS50112">
    <property type="entry name" value="PAS"/>
    <property type="match status" value="1"/>
</dbReference>
<dbReference type="InterPro" id="IPR000160">
    <property type="entry name" value="GGDEF_dom"/>
</dbReference>
<dbReference type="Pfam" id="PF00672">
    <property type="entry name" value="HAMP"/>
    <property type="match status" value="1"/>
</dbReference>
<feature type="domain" description="GGDEF" evidence="6">
    <location>
        <begin position="567"/>
        <end position="698"/>
    </location>
</feature>
<dbReference type="Proteomes" id="UP000185557">
    <property type="component" value="Unassembled WGS sequence"/>
</dbReference>
<evidence type="ECO:0000259" key="3">
    <source>
        <dbReference type="PROSITE" id="PS50113"/>
    </source>
</evidence>
<dbReference type="InterPro" id="IPR052155">
    <property type="entry name" value="Biofilm_reg_signaling"/>
</dbReference>
<dbReference type="FunFam" id="3.30.70.270:FF:000001">
    <property type="entry name" value="Diguanylate cyclase domain protein"/>
    <property type="match status" value="1"/>
</dbReference>
<dbReference type="SMART" id="SM00052">
    <property type="entry name" value="EAL"/>
    <property type="match status" value="1"/>
</dbReference>
<dbReference type="Gene3D" id="3.30.450.20">
    <property type="entry name" value="PAS domain"/>
    <property type="match status" value="1"/>
</dbReference>
<gene>
    <name evidence="7" type="ORF">NIES30_07295</name>
</gene>
<evidence type="ECO:0000259" key="4">
    <source>
        <dbReference type="PROSITE" id="PS50883"/>
    </source>
</evidence>
<dbReference type="CDD" id="cd01949">
    <property type="entry name" value="GGDEF"/>
    <property type="match status" value="1"/>
</dbReference>
<accession>A0A1U7J8H9</accession>
<dbReference type="InterPro" id="IPR000014">
    <property type="entry name" value="PAS"/>
</dbReference>
<evidence type="ECO:0000259" key="5">
    <source>
        <dbReference type="PROSITE" id="PS50885"/>
    </source>
</evidence>
<dbReference type="InterPro" id="IPR035919">
    <property type="entry name" value="EAL_sf"/>
</dbReference>
<dbReference type="Pfam" id="PF00563">
    <property type="entry name" value="EAL"/>
    <property type="match status" value="1"/>
</dbReference>
<protein>
    <submittedName>
        <fullName evidence="7">GGDEF domain-containing protein</fullName>
    </submittedName>
</protein>
<keyword evidence="1" id="KW-0472">Membrane</keyword>
<reference evidence="7 8" key="1">
    <citation type="submission" date="2016-11" db="EMBL/GenBank/DDBJ databases">
        <title>Draft Genome Sequences of Nine Cyanobacterial Strains from Diverse Habitats.</title>
        <authorList>
            <person name="Zhu T."/>
            <person name="Hou S."/>
            <person name="Lu X."/>
            <person name="Hess W.R."/>
        </authorList>
    </citation>
    <scope>NUCLEOTIDE SEQUENCE [LARGE SCALE GENOMIC DNA]</scope>
    <source>
        <strain evidence="7 8">NIES-30</strain>
    </source>
</reference>
<comment type="caution">
    <text evidence="7">The sequence shown here is derived from an EMBL/GenBank/DDBJ whole genome shotgun (WGS) entry which is preliminary data.</text>
</comment>